<organism evidence="1 2">
    <name type="scientific">Chryseobacterium wanjuense</name>
    <dbReference type="NCBI Taxonomy" id="356305"/>
    <lineage>
        <taxon>Bacteria</taxon>
        <taxon>Pseudomonadati</taxon>
        <taxon>Bacteroidota</taxon>
        <taxon>Flavobacteriia</taxon>
        <taxon>Flavobacteriales</taxon>
        <taxon>Weeksellaceae</taxon>
        <taxon>Chryseobacterium group</taxon>
        <taxon>Chryseobacterium</taxon>
    </lineage>
</organism>
<keyword evidence="2" id="KW-1185">Reference proteome</keyword>
<dbReference type="EMBL" id="FOIU01000001">
    <property type="protein sequence ID" value="SEW26332.1"/>
    <property type="molecule type" value="Genomic_DNA"/>
</dbReference>
<dbReference type="AlphaFoldDB" id="A0A1I0QGZ4"/>
<protein>
    <submittedName>
        <fullName evidence="1">Uncharacterized protein</fullName>
    </submittedName>
</protein>
<proteinExistence type="predicted"/>
<gene>
    <name evidence="1" type="ORF">SAMN05421841_1908</name>
</gene>
<name>A0A1I0QGZ4_9FLAO</name>
<evidence type="ECO:0000313" key="1">
    <source>
        <dbReference type="EMBL" id="SEW26332.1"/>
    </source>
</evidence>
<sequence>MLIFPAKYGADNSLLLPVVFQWYDDKYDTIKNNDKSLSTDSNREQVLHSYDFRSHKKSLKQPIQLFSEVN</sequence>
<accession>A0A1I0QGZ4</accession>
<reference evidence="2" key="1">
    <citation type="submission" date="2016-10" db="EMBL/GenBank/DDBJ databases">
        <authorList>
            <person name="Varghese N."/>
            <person name="Submissions S."/>
        </authorList>
    </citation>
    <scope>NUCLEOTIDE SEQUENCE [LARGE SCALE GENOMIC DNA]</scope>
    <source>
        <strain evidence="2">DSM 17724</strain>
    </source>
</reference>
<dbReference type="Proteomes" id="UP000199469">
    <property type="component" value="Unassembled WGS sequence"/>
</dbReference>
<evidence type="ECO:0000313" key="2">
    <source>
        <dbReference type="Proteomes" id="UP000199469"/>
    </source>
</evidence>